<dbReference type="EMBL" id="JBHTBU010000003">
    <property type="protein sequence ID" value="MFC7289720.1"/>
    <property type="molecule type" value="Genomic_DNA"/>
</dbReference>
<dbReference type="PROSITE" id="PS50928">
    <property type="entry name" value="ABC_TM1"/>
    <property type="match status" value="1"/>
</dbReference>
<proteinExistence type="inferred from homology"/>
<dbReference type="CDD" id="cd06261">
    <property type="entry name" value="TM_PBP2"/>
    <property type="match status" value="1"/>
</dbReference>
<dbReference type="InterPro" id="IPR035906">
    <property type="entry name" value="MetI-like_sf"/>
</dbReference>
<evidence type="ECO:0000313" key="10">
    <source>
        <dbReference type="EMBL" id="MFC7289720.1"/>
    </source>
</evidence>
<reference evidence="11" key="1">
    <citation type="journal article" date="2019" name="Int. J. Syst. Evol. Microbiol.">
        <title>The Global Catalogue of Microorganisms (GCM) 10K type strain sequencing project: providing services to taxonomists for standard genome sequencing and annotation.</title>
        <authorList>
            <consortium name="The Broad Institute Genomics Platform"/>
            <consortium name="The Broad Institute Genome Sequencing Center for Infectious Disease"/>
            <person name="Wu L."/>
            <person name="Ma J."/>
        </authorList>
    </citation>
    <scope>NUCLEOTIDE SEQUENCE [LARGE SCALE GENOMIC DNA]</scope>
    <source>
        <strain evidence="11">KACC 12508</strain>
    </source>
</reference>
<dbReference type="NCBIfam" id="TIGR01726">
    <property type="entry name" value="HEQRo_perm_3TM"/>
    <property type="match status" value="1"/>
</dbReference>
<dbReference type="SUPFAM" id="SSF161098">
    <property type="entry name" value="MetI-like"/>
    <property type="match status" value="1"/>
</dbReference>
<feature type="transmembrane region" description="Helical" evidence="8">
    <location>
        <begin position="202"/>
        <end position="220"/>
    </location>
</feature>
<feature type="domain" description="ABC transmembrane type-1" evidence="9">
    <location>
        <begin position="25"/>
        <end position="224"/>
    </location>
</feature>
<evidence type="ECO:0000313" key="11">
    <source>
        <dbReference type="Proteomes" id="UP001596542"/>
    </source>
</evidence>
<feature type="transmembrane region" description="Helical" evidence="8">
    <location>
        <begin position="70"/>
        <end position="91"/>
    </location>
</feature>
<feature type="transmembrane region" description="Helical" evidence="8">
    <location>
        <begin position="25"/>
        <end position="49"/>
    </location>
</feature>
<keyword evidence="3 8" id="KW-0813">Transport</keyword>
<sequence>MDLGIFLEQVPDGDGTWLESLLSGLGWTLAVAFFAWIFAFVVGSIVGVGRTSEKRWLVRLGGAYVELFRNIPLLVQFFVWYFVVPGLVPAVKAWVITLDPTEHQFVTAVVCLGFFTSSRIAEQVRSGIQALPRGQRNAGYALGLTTAQTYRYVLLPMAYRIIIPPLTSELMNLIKNTAVAYSIGLVELFFRTREMGEMTFRYFEAFGAATLIYVVIAMTANRLMALVERRLAVPGYIAGGKHG</sequence>
<dbReference type="InterPro" id="IPR000515">
    <property type="entry name" value="MetI-like"/>
</dbReference>
<gene>
    <name evidence="10" type="ORF">ACFQPC_16855</name>
</gene>
<dbReference type="Gene3D" id="1.10.3720.10">
    <property type="entry name" value="MetI-like"/>
    <property type="match status" value="1"/>
</dbReference>
<evidence type="ECO:0000259" key="9">
    <source>
        <dbReference type="PROSITE" id="PS50928"/>
    </source>
</evidence>
<accession>A0ABW2IF88</accession>
<evidence type="ECO:0000256" key="7">
    <source>
        <dbReference type="ARBA" id="ARBA00023136"/>
    </source>
</evidence>
<evidence type="ECO:0000256" key="6">
    <source>
        <dbReference type="ARBA" id="ARBA00022989"/>
    </source>
</evidence>
<feature type="transmembrane region" description="Helical" evidence="8">
    <location>
        <begin position="103"/>
        <end position="121"/>
    </location>
</feature>
<dbReference type="PANTHER" id="PTHR30614:SF42">
    <property type="entry name" value="GLUTAMATE_ASPARTATE IMPORT PERMEASE PROTEIN GLTJ"/>
    <property type="match status" value="1"/>
</dbReference>
<evidence type="ECO:0000256" key="1">
    <source>
        <dbReference type="ARBA" id="ARBA00004429"/>
    </source>
</evidence>
<keyword evidence="6 8" id="KW-1133">Transmembrane helix</keyword>
<evidence type="ECO:0000256" key="3">
    <source>
        <dbReference type="ARBA" id="ARBA00022448"/>
    </source>
</evidence>
<keyword evidence="7 8" id="KW-0472">Membrane</keyword>
<dbReference type="InterPro" id="IPR010065">
    <property type="entry name" value="AA_ABC_transptr_permease_3TM"/>
</dbReference>
<dbReference type="Pfam" id="PF00528">
    <property type="entry name" value="BPD_transp_1"/>
    <property type="match status" value="1"/>
</dbReference>
<keyword evidence="11" id="KW-1185">Reference proteome</keyword>
<comment type="subcellular location">
    <subcellularLocation>
        <location evidence="1">Cell inner membrane</location>
        <topology evidence="1">Multi-pass membrane protein</topology>
    </subcellularLocation>
    <subcellularLocation>
        <location evidence="8">Cell membrane</location>
        <topology evidence="8">Multi-pass membrane protein</topology>
    </subcellularLocation>
</comment>
<evidence type="ECO:0000256" key="2">
    <source>
        <dbReference type="ARBA" id="ARBA00010072"/>
    </source>
</evidence>
<dbReference type="Proteomes" id="UP001596542">
    <property type="component" value="Unassembled WGS sequence"/>
</dbReference>
<keyword evidence="5 8" id="KW-0812">Transmembrane</keyword>
<dbReference type="InterPro" id="IPR043429">
    <property type="entry name" value="ArtM/GltK/GlnP/TcyL/YhdX-like"/>
</dbReference>
<comment type="caution">
    <text evidence="10">The sequence shown here is derived from an EMBL/GenBank/DDBJ whole genome shotgun (WGS) entry which is preliminary data.</text>
</comment>
<feature type="transmembrane region" description="Helical" evidence="8">
    <location>
        <begin position="141"/>
        <end position="161"/>
    </location>
</feature>
<keyword evidence="4" id="KW-1003">Cell membrane</keyword>
<evidence type="ECO:0000256" key="4">
    <source>
        <dbReference type="ARBA" id="ARBA00022475"/>
    </source>
</evidence>
<protein>
    <submittedName>
        <fullName evidence="10">Amino acid ABC transporter permease</fullName>
    </submittedName>
</protein>
<comment type="similarity">
    <text evidence="2">Belongs to the binding-protein-dependent transport system permease family. HisMQ subfamily.</text>
</comment>
<name>A0ABW2IF88_9BURK</name>
<organism evidence="10 11">
    <name type="scientific">Herminiimonas glaciei</name>
    <dbReference type="NCBI Taxonomy" id="523788"/>
    <lineage>
        <taxon>Bacteria</taxon>
        <taxon>Pseudomonadati</taxon>
        <taxon>Pseudomonadota</taxon>
        <taxon>Betaproteobacteria</taxon>
        <taxon>Burkholderiales</taxon>
        <taxon>Oxalobacteraceae</taxon>
        <taxon>Herminiimonas</taxon>
    </lineage>
</organism>
<evidence type="ECO:0000256" key="8">
    <source>
        <dbReference type="RuleBase" id="RU363032"/>
    </source>
</evidence>
<dbReference type="PANTHER" id="PTHR30614">
    <property type="entry name" value="MEMBRANE COMPONENT OF AMINO ACID ABC TRANSPORTER"/>
    <property type="match status" value="1"/>
</dbReference>
<evidence type="ECO:0000256" key="5">
    <source>
        <dbReference type="ARBA" id="ARBA00022692"/>
    </source>
</evidence>
<dbReference type="RefSeq" id="WP_382273012.1">
    <property type="nucleotide sequence ID" value="NZ_JBHTBU010000003.1"/>
</dbReference>